<dbReference type="AlphaFoldDB" id="A0AAV4GFS9"/>
<evidence type="ECO:0000313" key="2">
    <source>
        <dbReference type="EMBL" id="GFR83511.1"/>
    </source>
</evidence>
<gene>
    <name evidence="2" type="ORF">ElyMa_000651700</name>
</gene>
<keyword evidence="1" id="KW-0472">Membrane</keyword>
<dbReference type="EMBL" id="BMAT01001337">
    <property type="protein sequence ID" value="GFR83511.1"/>
    <property type="molecule type" value="Genomic_DNA"/>
</dbReference>
<keyword evidence="1" id="KW-1133">Transmembrane helix</keyword>
<accession>A0AAV4GFS9</accession>
<evidence type="ECO:0008006" key="4">
    <source>
        <dbReference type="Google" id="ProtNLM"/>
    </source>
</evidence>
<keyword evidence="1" id="KW-0812">Transmembrane</keyword>
<protein>
    <recommendedName>
        <fullName evidence="4">ABC transmembrane type-1 domain-containing protein</fullName>
    </recommendedName>
</protein>
<evidence type="ECO:0000313" key="3">
    <source>
        <dbReference type="Proteomes" id="UP000762676"/>
    </source>
</evidence>
<proteinExistence type="predicted"/>
<sequence>MQQFVKTVFPASQNPLLQTAPAPNLSWQVAAIRHGTPLPSDSTGTVNTHKHWVNDRYLTTTAVAELVHVVIVVVIVTAVVVVIVTAVVVVVVAAVSLHGEVLKVVVLVAIVVVVVVAVVVVVGLMLVEQQ</sequence>
<name>A0AAV4GFS9_9GAST</name>
<dbReference type="Proteomes" id="UP000762676">
    <property type="component" value="Unassembled WGS sequence"/>
</dbReference>
<feature type="transmembrane region" description="Helical" evidence="1">
    <location>
        <begin position="101"/>
        <end position="127"/>
    </location>
</feature>
<keyword evidence="3" id="KW-1185">Reference proteome</keyword>
<reference evidence="2 3" key="1">
    <citation type="journal article" date="2021" name="Elife">
        <title>Chloroplast acquisition without the gene transfer in kleptoplastic sea slugs, Plakobranchus ocellatus.</title>
        <authorList>
            <person name="Maeda T."/>
            <person name="Takahashi S."/>
            <person name="Yoshida T."/>
            <person name="Shimamura S."/>
            <person name="Takaki Y."/>
            <person name="Nagai Y."/>
            <person name="Toyoda A."/>
            <person name="Suzuki Y."/>
            <person name="Arimoto A."/>
            <person name="Ishii H."/>
            <person name="Satoh N."/>
            <person name="Nishiyama T."/>
            <person name="Hasebe M."/>
            <person name="Maruyama T."/>
            <person name="Minagawa J."/>
            <person name="Obokata J."/>
            <person name="Shigenobu S."/>
        </authorList>
    </citation>
    <scope>NUCLEOTIDE SEQUENCE [LARGE SCALE GENOMIC DNA]</scope>
</reference>
<comment type="caution">
    <text evidence="2">The sequence shown here is derived from an EMBL/GenBank/DDBJ whole genome shotgun (WGS) entry which is preliminary data.</text>
</comment>
<evidence type="ECO:0000256" key="1">
    <source>
        <dbReference type="SAM" id="Phobius"/>
    </source>
</evidence>
<feature type="transmembrane region" description="Helical" evidence="1">
    <location>
        <begin position="66"/>
        <end position="95"/>
    </location>
</feature>
<organism evidence="2 3">
    <name type="scientific">Elysia marginata</name>
    <dbReference type="NCBI Taxonomy" id="1093978"/>
    <lineage>
        <taxon>Eukaryota</taxon>
        <taxon>Metazoa</taxon>
        <taxon>Spiralia</taxon>
        <taxon>Lophotrochozoa</taxon>
        <taxon>Mollusca</taxon>
        <taxon>Gastropoda</taxon>
        <taxon>Heterobranchia</taxon>
        <taxon>Euthyneura</taxon>
        <taxon>Panpulmonata</taxon>
        <taxon>Sacoglossa</taxon>
        <taxon>Placobranchoidea</taxon>
        <taxon>Plakobranchidae</taxon>
        <taxon>Elysia</taxon>
    </lineage>
</organism>